<accession>A0ABT4BT94</accession>
<dbReference type="Gene3D" id="1.10.10.630">
    <property type="entry name" value="DnaD domain-like"/>
    <property type="match status" value="2"/>
</dbReference>
<evidence type="ECO:0000256" key="3">
    <source>
        <dbReference type="SAM" id="MobiDB-lite"/>
    </source>
</evidence>
<evidence type="ECO:0000313" key="5">
    <source>
        <dbReference type="EMBL" id="MCY1714074.1"/>
    </source>
</evidence>
<feature type="region of interest" description="Disordered" evidence="3">
    <location>
        <begin position="298"/>
        <end position="323"/>
    </location>
</feature>
<evidence type="ECO:0000256" key="2">
    <source>
        <dbReference type="SAM" id="Coils"/>
    </source>
</evidence>
<evidence type="ECO:0000313" key="6">
    <source>
        <dbReference type="Proteomes" id="UP001082703"/>
    </source>
</evidence>
<dbReference type="InterPro" id="IPR006343">
    <property type="entry name" value="DnaB/C_C"/>
</dbReference>
<organism evidence="5 6">
    <name type="scientific">Caproiciproducens galactitolivorans</name>
    <dbReference type="NCBI Taxonomy" id="642589"/>
    <lineage>
        <taxon>Bacteria</taxon>
        <taxon>Bacillati</taxon>
        <taxon>Bacillota</taxon>
        <taxon>Clostridia</taxon>
        <taxon>Eubacteriales</taxon>
        <taxon>Acutalibacteraceae</taxon>
        <taxon>Caproiciproducens</taxon>
    </lineage>
</organism>
<dbReference type="InterPro" id="IPR053162">
    <property type="entry name" value="DnaD"/>
</dbReference>
<evidence type="ECO:0000259" key="4">
    <source>
        <dbReference type="Pfam" id="PF07261"/>
    </source>
</evidence>
<gene>
    <name evidence="5" type="ORF">OUY18_07400</name>
</gene>
<keyword evidence="2" id="KW-0175">Coiled coil</keyword>
<dbReference type="PANTHER" id="PTHR37293">
    <property type="entry name" value="PHAGE REPLICATION PROTEIN-RELATED"/>
    <property type="match status" value="1"/>
</dbReference>
<dbReference type="Proteomes" id="UP001082703">
    <property type="component" value="Unassembled WGS sequence"/>
</dbReference>
<reference evidence="5 6" key="1">
    <citation type="submission" date="2022-11" db="EMBL/GenBank/DDBJ databases">
        <authorList>
            <person name="Caiyu Z."/>
        </authorList>
    </citation>
    <scope>NUCLEOTIDE SEQUENCE [LARGE SCALE GENOMIC DNA]</scope>
    <source>
        <strain evidence="5 6">YR-4</strain>
    </source>
</reference>
<dbReference type="PANTHER" id="PTHR37293:SF5">
    <property type="entry name" value="DNA REPLICATION PROTEIN"/>
    <property type="match status" value="1"/>
</dbReference>
<feature type="compositionally biased region" description="Basic and acidic residues" evidence="3">
    <location>
        <begin position="300"/>
        <end position="309"/>
    </location>
</feature>
<comment type="caution">
    <text evidence="5">The sequence shown here is derived from an EMBL/GenBank/DDBJ whole genome shotgun (WGS) entry which is preliminary data.</text>
</comment>
<evidence type="ECO:0000256" key="1">
    <source>
        <dbReference type="ARBA" id="ARBA00093462"/>
    </source>
</evidence>
<dbReference type="Pfam" id="PF07261">
    <property type="entry name" value="DnaB_2"/>
    <property type="match status" value="2"/>
</dbReference>
<feature type="domain" description="DnaB/C C-terminal" evidence="4">
    <location>
        <begin position="237"/>
        <end position="303"/>
    </location>
</feature>
<comment type="similarity">
    <text evidence="1">Belongs to the DnaB/DnaD family.</text>
</comment>
<dbReference type="InterPro" id="IPR017019">
    <property type="entry name" value="DNA_replication_prd_bac"/>
</dbReference>
<dbReference type="PIRSF" id="PIRSF033722">
    <property type="entry name" value="DnaD_CA_C3587_prd"/>
    <property type="match status" value="1"/>
</dbReference>
<dbReference type="NCBIfam" id="TIGR01446">
    <property type="entry name" value="DnaD_dom"/>
    <property type="match status" value="2"/>
</dbReference>
<dbReference type="InterPro" id="IPR034829">
    <property type="entry name" value="DnaD-like_sf"/>
</dbReference>
<feature type="coiled-coil region" evidence="2">
    <location>
        <begin position="203"/>
        <end position="230"/>
    </location>
</feature>
<protein>
    <submittedName>
        <fullName evidence="5">DnaD domain protein</fullName>
    </submittedName>
</protein>
<dbReference type="SUPFAM" id="SSF158499">
    <property type="entry name" value="DnaD domain-like"/>
    <property type="match status" value="2"/>
</dbReference>
<dbReference type="EMBL" id="JAPOHA010000006">
    <property type="protein sequence ID" value="MCY1714074.1"/>
    <property type="molecule type" value="Genomic_DNA"/>
</dbReference>
<feature type="domain" description="DnaB/C C-terminal" evidence="4">
    <location>
        <begin position="145"/>
        <end position="216"/>
    </location>
</feature>
<sequence>MSCSINLGEWNSVFAVPCSVVDKHIKLAGSVQLKVLLWELRHAGESFEAADIAKALSIDRADVSDAMLYWQQTGLFAEKDGEFVPAGEAGFKDETEKTAEEPSPAIPAEIPPEKPKKILSRPQKPDNAFVAKRIGESNEIACLMQEAEQILGRLISNGDSAMLLMLHDHYGLPCDVIIMLLQYVVSIGKANSRYIEKVAMSWADEEIFTHEKAEEKLRRLDENKKAWHAVEQAIGIMHRAPSSKEQSFASVWINEWNFNTALIHEAYERSVDNTGKFSPSYMNKILERWHKEGISTLEQAQKDKEERAAARKGGRQPKTTYDIEEYERSGVFDNFDRK</sequence>
<feature type="compositionally biased region" description="Basic and acidic residues" evidence="3">
    <location>
        <begin position="90"/>
        <end position="100"/>
    </location>
</feature>
<keyword evidence="6" id="KW-1185">Reference proteome</keyword>
<proteinExistence type="inferred from homology"/>
<name>A0ABT4BT94_9FIRM</name>
<feature type="region of interest" description="Disordered" evidence="3">
    <location>
        <begin position="89"/>
        <end position="122"/>
    </location>
</feature>
<dbReference type="RefSeq" id="WP_268058121.1">
    <property type="nucleotide sequence ID" value="NZ_JAPOHA010000006.1"/>
</dbReference>